<keyword evidence="4" id="KW-1185">Reference proteome</keyword>
<dbReference type="RefSeq" id="WP_323721897.1">
    <property type="nucleotide sequence ID" value="NZ_CP110343.1"/>
</dbReference>
<dbReference type="InterPro" id="IPR001638">
    <property type="entry name" value="Solute-binding_3/MltF_N"/>
</dbReference>
<gene>
    <name evidence="3" type="ORF">Fokcrypt_00442</name>
</gene>
<dbReference type="Gene3D" id="3.40.190.10">
    <property type="entry name" value="Periplasmic binding protein-like II"/>
    <property type="match status" value="2"/>
</dbReference>
<keyword evidence="1" id="KW-0732">Signal</keyword>
<dbReference type="PANTHER" id="PTHR35936">
    <property type="entry name" value="MEMBRANE-BOUND LYTIC MUREIN TRANSGLYCOSYLASE F"/>
    <property type="match status" value="1"/>
</dbReference>
<sequence length="253" mass="28840">MSRILRLFTLLAIIPLFIVSCNSRDDDTILVAVSSHLPPFTFMEYGQLRGFDIELITVAARKMGKTVVIKDAGTFNNMFSLIKSGKVDVAIGAINQEDAQANATSHSISYMSGQIGVVLKKGISLDDGNSFIGRNISTQEGVIYEKWTKENFHDSIITKKGNLRISAEELEDEKIQMIVTNLHTAYRISRRSYWLYYESIPNTKHEYVMVTKNDDKFIKELNTVLLKMKEDGEVDTIIKRWKMDSEHQYADNR</sequence>
<reference evidence="3" key="1">
    <citation type="submission" date="2022-10" db="EMBL/GenBank/DDBJ databases">
        <title>Host association and intracellularity evolved multiple times independently in the Rickettsiales.</title>
        <authorList>
            <person name="Castelli M."/>
            <person name="Nardi T."/>
            <person name="Gammuto L."/>
            <person name="Bellinzona G."/>
            <person name="Sabaneyeva E."/>
            <person name="Potekhin A."/>
            <person name="Serra V."/>
            <person name="Petroni G."/>
            <person name="Sassera D."/>
        </authorList>
    </citation>
    <scope>NUCLEOTIDE SEQUENCE [LARGE SCALE GENOMIC DNA]</scope>
    <source>
        <strain evidence="3">US_Bl 11III1</strain>
    </source>
</reference>
<accession>A0ABZ0UTA3</accession>
<feature type="domain" description="Solute-binding protein family 3/N-terminal" evidence="2">
    <location>
        <begin position="28"/>
        <end position="244"/>
    </location>
</feature>
<organism evidence="3 4">
    <name type="scientific">Candidatus Fokinia crypta</name>
    <dbReference type="NCBI Taxonomy" id="1920990"/>
    <lineage>
        <taxon>Bacteria</taxon>
        <taxon>Pseudomonadati</taxon>
        <taxon>Pseudomonadota</taxon>
        <taxon>Alphaproteobacteria</taxon>
        <taxon>Rickettsiales</taxon>
        <taxon>Candidatus Midichloriaceae</taxon>
        <taxon>Candidatus Fokinia</taxon>
    </lineage>
</organism>
<evidence type="ECO:0000259" key="2">
    <source>
        <dbReference type="SMART" id="SM00062"/>
    </source>
</evidence>
<dbReference type="SUPFAM" id="SSF53850">
    <property type="entry name" value="Periplasmic binding protein-like II"/>
    <property type="match status" value="1"/>
</dbReference>
<dbReference type="SMART" id="SM00062">
    <property type="entry name" value="PBPb"/>
    <property type="match status" value="1"/>
</dbReference>
<dbReference type="PROSITE" id="PS51257">
    <property type="entry name" value="PROKAR_LIPOPROTEIN"/>
    <property type="match status" value="1"/>
</dbReference>
<evidence type="ECO:0000313" key="3">
    <source>
        <dbReference type="EMBL" id="WPX97918.1"/>
    </source>
</evidence>
<dbReference type="Pfam" id="PF00497">
    <property type="entry name" value="SBP_bac_3"/>
    <property type="match status" value="1"/>
</dbReference>
<evidence type="ECO:0000313" key="4">
    <source>
        <dbReference type="Proteomes" id="UP001325140"/>
    </source>
</evidence>
<evidence type="ECO:0000256" key="1">
    <source>
        <dbReference type="ARBA" id="ARBA00022729"/>
    </source>
</evidence>
<proteinExistence type="predicted"/>
<dbReference type="Proteomes" id="UP001325140">
    <property type="component" value="Chromosome"/>
</dbReference>
<dbReference type="EMBL" id="CP110343">
    <property type="protein sequence ID" value="WPX97918.1"/>
    <property type="molecule type" value="Genomic_DNA"/>
</dbReference>
<protein>
    <submittedName>
        <fullName evidence="3">Aminoacid ABC-transporter periplasmic substrate-binding protein</fullName>
    </submittedName>
</protein>
<name>A0ABZ0UTA3_9RICK</name>